<evidence type="ECO:0000313" key="3">
    <source>
        <dbReference type="EMBL" id="MBS3651059.1"/>
    </source>
</evidence>
<keyword evidence="2" id="KW-0964">Secreted</keyword>
<protein>
    <submittedName>
        <fullName evidence="3">Calcium-binding protein</fullName>
    </submittedName>
</protein>
<dbReference type="SUPFAM" id="SSF51120">
    <property type="entry name" value="beta-Roll"/>
    <property type="match status" value="6"/>
</dbReference>
<evidence type="ECO:0000256" key="1">
    <source>
        <dbReference type="ARBA" id="ARBA00004613"/>
    </source>
</evidence>
<dbReference type="GO" id="GO:0005576">
    <property type="term" value="C:extracellular region"/>
    <property type="evidence" value="ECO:0007669"/>
    <property type="project" value="UniProtKB-SubCell"/>
</dbReference>
<sequence length="924" mass="93637">MRTIKVPSDYPSIWDAIVRAASPGDTILVDSSYAGNESVLVNVDNLTFDAPASVTDVQLWASGVSRITLTGQAPIEIFCDAGTNVFTGNAGSNVFYIANGTNTIYGGEGNDVFDFQFNSAEDPSGTFDGGAGTDIVLAGDLGTCSFTSVEVLDTYSVFATAAQLSSFSSIIDSAHAATRITVHLRGAGGTIDFSTRITGSDSVYVSDNGYGLLTAGVTITGSKNGDDLAGSAYDDILNGGDGADMIRISGGKDKLNGGTGDDTFEFGNASGLGGSVNGGSGTDTVRASHLGNYGFSAVEVLDTKSVSTTAAQLSAFSNIIDNTATKTQIQFQLRGAGGTIDFSNRVTGKDSVYVRDSGLTAGVNMTGSAQGDDLRGSKFNDTLNGGDGADTIRSSGGIDTLNGGAGNDTFELGNARDLGGSVNGGGGTDTVRASHLGNYRFSGVEVLDATEVYTTLAQLSAFSSIINSNSYAQRVVLYLLGAGGTFDFSTRVATGYSVWVEYVDFKGGIDVTGTANGDYFGGSLFDDTLRGAGGNDILEGGAGDDTLNGGTGNDTLAGGTGNDTYYVDNAGDEVIEAAGGGTDTVRTSVSYKLSAGVEVETLRTTSNGDTAAINLTGNEFAQTIIGNAGANIIDGKGGADTMQGLAGNDTYYVDNAKDKVVEAAGGGTDTVMTNVSYALASGVELETLRTASNGGTAAINLTGNEFAQKIIGNAGANIINGKGGADAMQGLAGNDTYYADNAGDKVVEAVGGGVDTVMASVSYRLAGGAEVETLRTTSNTGTAAINLTGNEFAQKIVGNAGANIINGKGGSDTLTGLGGKDIFRFDTALGPGNIDKITDFSVVDDTIQLENAIFRALTATGTLAAAAFRANTTGRAGDASDRIIYEADTGKLFYDADGAGAAAGVHFATLTANLSLTNADFVVI</sequence>
<dbReference type="EMBL" id="JAGWCR010000012">
    <property type="protein sequence ID" value="MBS3651059.1"/>
    <property type="molecule type" value="Genomic_DNA"/>
</dbReference>
<organism evidence="3 4">
    <name type="scientific">Pseudaminobacter soli</name>
    <name type="common">ex Zhang et al. 2022</name>
    <dbReference type="NCBI Taxonomy" id="2831468"/>
    <lineage>
        <taxon>Bacteria</taxon>
        <taxon>Pseudomonadati</taxon>
        <taxon>Pseudomonadota</taxon>
        <taxon>Alphaproteobacteria</taxon>
        <taxon>Hyphomicrobiales</taxon>
        <taxon>Phyllobacteriaceae</taxon>
        <taxon>Pseudaminobacter</taxon>
    </lineage>
</organism>
<dbReference type="AlphaFoldDB" id="A0A942DZS1"/>
<comment type="subcellular location">
    <subcellularLocation>
        <location evidence="1">Secreted</location>
    </subcellularLocation>
</comment>
<evidence type="ECO:0000256" key="2">
    <source>
        <dbReference type="ARBA" id="ARBA00022525"/>
    </source>
</evidence>
<dbReference type="PROSITE" id="PS00330">
    <property type="entry name" value="HEMOLYSIN_CALCIUM"/>
    <property type="match status" value="5"/>
</dbReference>
<dbReference type="GO" id="GO:0005509">
    <property type="term" value="F:calcium ion binding"/>
    <property type="evidence" value="ECO:0007669"/>
    <property type="project" value="InterPro"/>
</dbReference>
<dbReference type="PANTHER" id="PTHR38340">
    <property type="entry name" value="S-LAYER PROTEIN"/>
    <property type="match status" value="1"/>
</dbReference>
<keyword evidence="4" id="KW-1185">Reference proteome</keyword>
<evidence type="ECO:0000313" key="4">
    <source>
        <dbReference type="Proteomes" id="UP000680348"/>
    </source>
</evidence>
<dbReference type="Proteomes" id="UP000680348">
    <property type="component" value="Unassembled WGS sequence"/>
</dbReference>
<dbReference type="PRINTS" id="PR00313">
    <property type="entry name" value="CABNDNGRPT"/>
</dbReference>
<dbReference type="PANTHER" id="PTHR38340:SF1">
    <property type="entry name" value="S-LAYER PROTEIN"/>
    <property type="match status" value="1"/>
</dbReference>
<accession>A0A942DZS1</accession>
<dbReference type="RefSeq" id="WP_188256620.1">
    <property type="nucleotide sequence ID" value="NZ_JABVCF010000012.1"/>
</dbReference>
<dbReference type="Gene3D" id="2.150.10.10">
    <property type="entry name" value="Serralysin-like metalloprotease, C-terminal"/>
    <property type="match status" value="4"/>
</dbReference>
<gene>
    <name evidence="3" type="ORF">KEU06_20825</name>
</gene>
<dbReference type="InterPro" id="IPR018511">
    <property type="entry name" value="Hemolysin-typ_Ca-bd_CS"/>
</dbReference>
<dbReference type="InterPro" id="IPR050557">
    <property type="entry name" value="RTX_toxin/Mannuronan_C5-epim"/>
</dbReference>
<proteinExistence type="predicted"/>
<reference evidence="3" key="1">
    <citation type="submission" date="2021-04" db="EMBL/GenBank/DDBJ databases">
        <title>Pseudaminobacter soli sp. nov., isolated from paddy soil contaminated by heavy metals.</title>
        <authorList>
            <person name="Zhang K."/>
        </authorList>
    </citation>
    <scope>NUCLEOTIDE SEQUENCE</scope>
    <source>
        <strain evidence="3">19-2017</strain>
    </source>
</reference>
<dbReference type="Pfam" id="PF00353">
    <property type="entry name" value="HemolysinCabind"/>
    <property type="match status" value="8"/>
</dbReference>
<name>A0A942DZS1_9HYPH</name>
<dbReference type="InterPro" id="IPR011049">
    <property type="entry name" value="Serralysin-like_metalloprot_C"/>
</dbReference>
<comment type="caution">
    <text evidence="3">The sequence shown here is derived from an EMBL/GenBank/DDBJ whole genome shotgun (WGS) entry which is preliminary data.</text>
</comment>
<dbReference type="InterPro" id="IPR001343">
    <property type="entry name" value="Hemolysn_Ca-bd"/>
</dbReference>